<feature type="domain" description="YopX protein" evidence="1">
    <location>
        <begin position="6"/>
        <end position="141"/>
    </location>
</feature>
<dbReference type="NCBIfam" id="TIGR01671">
    <property type="entry name" value="phage_TIGR01671"/>
    <property type="match status" value="1"/>
</dbReference>
<dbReference type="RefSeq" id="WP_065857079.1">
    <property type="nucleotide sequence ID" value="NZ_LYPC01000027.1"/>
</dbReference>
<accession>A0A1C0ZWY8</accession>
<protein>
    <recommendedName>
        <fullName evidence="1">YopX protein domain-containing protein</fullName>
    </recommendedName>
</protein>
<dbReference type="Proteomes" id="UP000093309">
    <property type="component" value="Unassembled WGS sequence"/>
</dbReference>
<dbReference type="Pfam" id="PF09643">
    <property type="entry name" value="YopX"/>
    <property type="match status" value="1"/>
</dbReference>
<gene>
    <name evidence="2" type="ORF">A8709_32920</name>
</gene>
<dbReference type="AlphaFoldDB" id="A0A1C0ZWY8"/>
<dbReference type="InterPro" id="IPR019096">
    <property type="entry name" value="YopX_protein"/>
</dbReference>
<evidence type="ECO:0000259" key="1">
    <source>
        <dbReference type="Pfam" id="PF09643"/>
    </source>
</evidence>
<sequence>MREIRFRAWDNVADEMLYAGEDFDVIFMLGSSGIECTDVRNGSPSGDGIDSMEHLIYMQWTGLNDSNGDPIYEGDIVGCESNGVERYQKRVICYDIHQAKYKTVPRSTYYANAGHGGWTGYELRAECEVLGNIHENPELLEGKA</sequence>
<dbReference type="InterPro" id="IPR023385">
    <property type="entry name" value="YopX-like_C"/>
</dbReference>
<keyword evidence="3" id="KW-1185">Reference proteome</keyword>
<reference evidence="3" key="1">
    <citation type="submission" date="2016-05" db="EMBL/GenBank/DDBJ databases">
        <title>Paenibacillus oryzae. sp. nov., isolated from the rice root.</title>
        <authorList>
            <person name="Zhang J."/>
            <person name="Zhang X."/>
        </authorList>
    </citation>
    <scope>NUCLEOTIDE SEQUENCE [LARGE SCALE GENOMIC DNA]</scope>
    <source>
        <strain evidence="3">KCTC13222</strain>
    </source>
</reference>
<proteinExistence type="predicted"/>
<dbReference type="InterPro" id="IPR010024">
    <property type="entry name" value="CHP16711"/>
</dbReference>
<comment type="caution">
    <text evidence="2">The sequence shown here is derived from an EMBL/GenBank/DDBJ whole genome shotgun (WGS) entry which is preliminary data.</text>
</comment>
<dbReference type="SUPFAM" id="SSF159006">
    <property type="entry name" value="YopX-like"/>
    <property type="match status" value="1"/>
</dbReference>
<dbReference type="EMBL" id="LYPC01000027">
    <property type="protein sequence ID" value="OCT12615.1"/>
    <property type="molecule type" value="Genomic_DNA"/>
</dbReference>
<name>A0A1C0ZWY8_9BACL</name>
<dbReference type="Gene3D" id="2.30.30.290">
    <property type="entry name" value="YopX-like domains"/>
    <property type="match status" value="1"/>
</dbReference>
<dbReference type="STRING" id="512399.A8709_32920"/>
<dbReference type="OrthoDB" id="1809393at2"/>
<organism evidence="2 3">
    <name type="scientific">Paenibacillus pectinilyticus</name>
    <dbReference type="NCBI Taxonomy" id="512399"/>
    <lineage>
        <taxon>Bacteria</taxon>
        <taxon>Bacillati</taxon>
        <taxon>Bacillota</taxon>
        <taxon>Bacilli</taxon>
        <taxon>Bacillales</taxon>
        <taxon>Paenibacillaceae</taxon>
        <taxon>Paenibacillus</taxon>
    </lineage>
</organism>
<evidence type="ECO:0000313" key="3">
    <source>
        <dbReference type="Proteomes" id="UP000093309"/>
    </source>
</evidence>
<evidence type="ECO:0000313" key="2">
    <source>
        <dbReference type="EMBL" id="OCT12615.1"/>
    </source>
</evidence>